<proteinExistence type="predicted"/>
<sequence length="378" mass="41191">MIRQGYESSGIRGSLTVHASVQFHRAMEAVACIADETPPWSDILTVTRDLIGADSGSLIMLDGDGDLLHVSHIGLADSTLQAYEQHFHKVDLLAHAAARQDAGQWIDTDEAIARQTLLRSEFYNDYLRKHGQNQIVGLLLERSSTRMTAMSFQRATIEPGIRERLGSGHIGEYVRAFQTALARKQQLIAEDVGLLAETFDAFGDAICLVSRGGAVIRMSPLCETLLDNRQGLTVRRGRLFHPNGAVYAQLLDKLGLAIQGKIRTKAVVGLSSGDTIVVDISPAPKKLQMVGEPLGLVRLRRNTEGRNIDLSALIATFGITPAEARVLAALVSGRTPLEYAAEHAVSENTVRKQIASLKIKMHCSRVVDLVRMAIQSAT</sequence>
<dbReference type="EMBL" id="CP000091">
    <property type="protein sequence ID" value="AAZ64822.1"/>
    <property type="molecule type" value="Genomic_DNA"/>
</dbReference>
<protein>
    <submittedName>
        <fullName evidence="2">Regulatory protein, LuxR</fullName>
    </submittedName>
</protein>
<dbReference type="AlphaFoldDB" id="Q46PW2"/>
<dbReference type="InterPro" id="IPR036388">
    <property type="entry name" value="WH-like_DNA-bd_sf"/>
</dbReference>
<gene>
    <name evidence="2" type="ordered locus">Reut_B5477</name>
</gene>
<dbReference type="Gene3D" id="1.10.10.10">
    <property type="entry name" value="Winged helix-like DNA-binding domain superfamily/Winged helix DNA-binding domain"/>
    <property type="match status" value="1"/>
</dbReference>
<dbReference type="eggNOG" id="COG2197">
    <property type="taxonomic scope" value="Bacteria"/>
</dbReference>
<dbReference type="KEGG" id="reu:Reut_B5477"/>
<name>Q46PW2_CUPPJ</name>
<dbReference type="HOGENOM" id="CLU_037939_0_0_4"/>
<dbReference type="SUPFAM" id="SSF46894">
    <property type="entry name" value="C-terminal effector domain of the bipartite response regulators"/>
    <property type="match status" value="1"/>
</dbReference>
<dbReference type="GO" id="GO:0006355">
    <property type="term" value="P:regulation of DNA-templated transcription"/>
    <property type="evidence" value="ECO:0007669"/>
    <property type="project" value="InterPro"/>
</dbReference>
<feature type="domain" description="HTH luxR-type" evidence="1">
    <location>
        <begin position="316"/>
        <end position="373"/>
    </location>
</feature>
<organism evidence="2">
    <name type="scientific">Cupriavidus pinatubonensis (strain JMP 134 / LMG 1197)</name>
    <name type="common">Cupriavidus necator (strain JMP 134)</name>
    <dbReference type="NCBI Taxonomy" id="264198"/>
    <lineage>
        <taxon>Bacteria</taxon>
        <taxon>Pseudomonadati</taxon>
        <taxon>Pseudomonadota</taxon>
        <taxon>Betaproteobacteria</taxon>
        <taxon>Burkholderiales</taxon>
        <taxon>Burkholderiaceae</taxon>
        <taxon>Cupriavidus</taxon>
    </lineage>
</organism>
<dbReference type="GO" id="GO:0003677">
    <property type="term" value="F:DNA binding"/>
    <property type="evidence" value="ECO:0007669"/>
    <property type="project" value="InterPro"/>
</dbReference>
<evidence type="ECO:0000313" key="2">
    <source>
        <dbReference type="EMBL" id="AAZ64822.1"/>
    </source>
</evidence>
<dbReference type="InterPro" id="IPR000792">
    <property type="entry name" value="Tscrpt_reg_LuxR_C"/>
</dbReference>
<accession>Q46PW2</accession>
<evidence type="ECO:0000259" key="1">
    <source>
        <dbReference type="SMART" id="SM00421"/>
    </source>
</evidence>
<dbReference type="STRING" id="264198.Reut_B5477"/>
<dbReference type="SMART" id="SM00421">
    <property type="entry name" value="HTH_LUXR"/>
    <property type="match status" value="1"/>
</dbReference>
<reference evidence="2" key="1">
    <citation type="submission" date="2005-08" db="EMBL/GenBank/DDBJ databases">
        <title>Complete sequence of chromosome 2 of Ralstonia eutropha JMP134.</title>
        <authorList>
            <person name="Copeland A."/>
            <person name="Lucas S."/>
            <person name="Lapidus A."/>
            <person name="Barry K."/>
            <person name="Detter J.C."/>
            <person name="Glavina T."/>
            <person name="Hammon N."/>
            <person name="Israni S."/>
            <person name="Pitluck S."/>
            <person name="Goltsman E."/>
            <person name="Martinez M."/>
            <person name="Schmutz J."/>
            <person name="Larimer F."/>
            <person name="Land M."/>
            <person name="Lykidis A."/>
            <person name="Richardson P."/>
        </authorList>
    </citation>
    <scope>NUCLEOTIDE SEQUENCE [LARGE SCALE GENOMIC DNA]</scope>
    <source>
        <strain evidence="2">JMP134</strain>
    </source>
</reference>
<dbReference type="InterPro" id="IPR016032">
    <property type="entry name" value="Sig_transdc_resp-reg_C-effctor"/>
</dbReference>